<feature type="compositionally biased region" description="Basic and acidic residues" evidence="1">
    <location>
        <begin position="1012"/>
        <end position="1024"/>
    </location>
</feature>
<reference evidence="2 3" key="1">
    <citation type="submission" date="2017-03" db="EMBL/GenBank/DDBJ databases">
        <title>Widespread Adenine N6-methylation of Active Genes in Fungi.</title>
        <authorList>
            <consortium name="DOE Joint Genome Institute"/>
            <person name="Mondo S.J."/>
            <person name="Dannebaum R.O."/>
            <person name="Kuo R.C."/>
            <person name="Louie K.B."/>
            <person name="Bewick A.J."/>
            <person name="Labutti K."/>
            <person name="Haridas S."/>
            <person name="Kuo A."/>
            <person name="Salamov A."/>
            <person name="Ahrendt S.R."/>
            <person name="Lau R."/>
            <person name="Bowen B.P."/>
            <person name="Lipzen A."/>
            <person name="Sullivan W."/>
            <person name="Andreopoulos W.B."/>
            <person name="Clum A."/>
            <person name="Lindquist E."/>
            <person name="Daum C."/>
            <person name="Northen T.R."/>
            <person name="Ramamoorthy G."/>
            <person name="Schmitz R.J."/>
            <person name="Gryganskyi A."/>
            <person name="Culley D."/>
            <person name="Magnuson J."/>
            <person name="James T.Y."/>
            <person name="O'Malley M.A."/>
            <person name="Stajich J.E."/>
            <person name="Spatafora J.W."/>
            <person name="Visel A."/>
            <person name="Grigoriev I.V."/>
        </authorList>
    </citation>
    <scope>NUCLEOTIDE SEQUENCE [LARGE SCALE GENOMIC DNA]</scope>
    <source>
        <strain evidence="2 3">NRRL Y-17943</strain>
    </source>
</reference>
<sequence>MPTSSDPYDFDDDLFADTAALDQLEASALQASQAAPRSRVTQPYHHTVTKPKPSILSSNVTFSGRKAPQPINTEPRAGNSGFGWEYGGKRSIEGNVERHVENVNKRQAYWSNNQPGGYTTSNVIQEEESYRPDIVVGENGYELGEDEIVDSHTTRNFGVAPPASQSGRSEAAAARRAAIQQASQSIKQESNVAGPSHARSTSIDPGKLAPGRQFPGQARNFARSVSAGHHPSTTAQTFPSGGGSRLSPIPSEGSGSQTSSQGSLARKTAIQLEEEKRRAQALEQEIADLKKQLERRQRAEPARQKQAAQEGMEVDSEDVAAKMDELKNQLWKAQGEAQTMRRAQKEEQLRAIAEADRLKAKIADMESKFREREREVARQVENVKTQAVFANHAALSSAIKARASSQRPAPTPIRNGSPQGKSDEAAFLKSIKGKGRAPPPPPPRFDAFKDGFATPTMARIKRPRMESVTPAPVSPQKRASQSTPRQLTHSPTRRGETGEDANGLEIHENGFDLEGVMDIDVSPEDDAPDEPTWTDLPDKRGEFLYFLFHHTSLPCVRRSSDPEGLLRPDLYRLLSYEPKQDVDPQHSVPALCATLLAACGDSDLDYEHLLGIFAVFGTGLANVFRKAIGARVATHEAVNALCAILSMLGRATALFDEFGGILTSHQPSIIETLCGLCDDLGSVELRVSMNSSAEDEVAEEKRKTTHWQSVLQTEIGCLTQGICASPKSGSPWNNDELVNISMYLTSKEQPVDRIMYGIHVILTASTFSENFRALIEDSRRFSGFSPVLDRCSRLLIDPLPDASERQLYDMYTSLIRALSMMSIADQDAIILIAERTLVVPALIMLLTRETPKLWGVWAEEVDVQRTLDIILPTLYLLHHLVIPVQYPRALSGPSAKSSTLISASQKQASGDYTSDQMDPLPDPEKSPQGINLVERLRSVSQMREFQAIGHQFISVFGALSYATPMFDYEQVKGFDLPSVQYISQDILEMVVEGPEADAVYEMYADEEEESNEGERDKVSSREEAEAVDMEVYDAMSVGDETEVRGDGSAWQPLIID</sequence>
<dbReference type="EMBL" id="NBSH01000006">
    <property type="protein sequence ID" value="ORX37376.1"/>
    <property type="molecule type" value="Genomic_DNA"/>
</dbReference>
<feature type="region of interest" description="Disordered" evidence="1">
    <location>
        <begin position="152"/>
        <end position="279"/>
    </location>
</feature>
<feature type="region of interest" description="Disordered" evidence="1">
    <location>
        <begin position="399"/>
        <end position="503"/>
    </location>
</feature>
<name>A0A1Y1UIQ4_9TREE</name>
<gene>
    <name evidence="2" type="ORF">BD324DRAFT_650973</name>
</gene>
<feature type="compositionally biased region" description="Polar residues" evidence="1">
    <location>
        <begin position="905"/>
        <end position="916"/>
    </location>
</feature>
<feature type="region of interest" description="Disordered" evidence="1">
    <location>
        <begin position="293"/>
        <end position="317"/>
    </location>
</feature>
<feature type="region of interest" description="Disordered" evidence="1">
    <location>
        <begin position="28"/>
        <end position="89"/>
    </location>
</feature>
<organism evidence="2 3">
    <name type="scientific">Kockovaella imperatae</name>
    <dbReference type="NCBI Taxonomy" id="4999"/>
    <lineage>
        <taxon>Eukaryota</taxon>
        <taxon>Fungi</taxon>
        <taxon>Dikarya</taxon>
        <taxon>Basidiomycota</taxon>
        <taxon>Agaricomycotina</taxon>
        <taxon>Tremellomycetes</taxon>
        <taxon>Tremellales</taxon>
        <taxon>Cuniculitremaceae</taxon>
        <taxon>Kockovaella</taxon>
    </lineage>
</organism>
<dbReference type="GeneID" id="33560050"/>
<dbReference type="InParanoid" id="A0A1Y1UIQ4"/>
<comment type="caution">
    <text evidence="2">The sequence shown here is derived from an EMBL/GenBank/DDBJ whole genome shotgun (WGS) entry which is preliminary data.</text>
</comment>
<feature type="region of interest" description="Disordered" evidence="1">
    <location>
        <begin position="1005"/>
        <end position="1024"/>
    </location>
</feature>
<dbReference type="AlphaFoldDB" id="A0A1Y1UIQ4"/>
<feature type="region of interest" description="Disordered" evidence="1">
    <location>
        <begin position="905"/>
        <end position="928"/>
    </location>
</feature>
<protein>
    <submittedName>
        <fullName evidence="2">Uncharacterized protein</fullName>
    </submittedName>
</protein>
<dbReference type="Proteomes" id="UP000193218">
    <property type="component" value="Unassembled WGS sequence"/>
</dbReference>
<keyword evidence="3" id="KW-1185">Reference proteome</keyword>
<evidence type="ECO:0000313" key="2">
    <source>
        <dbReference type="EMBL" id="ORX37376.1"/>
    </source>
</evidence>
<feature type="compositionally biased region" description="Polar residues" evidence="1">
    <location>
        <begin position="403"/>
        <end position="420"/>
    </location>
</feature>
<accession>A0A1Y1UIQ4</accession>
<dbReference type="RefSeq" id="XP_021871414.1">
    <property type="nucleotide sequence ID" value="XM_022018241.1"/>
</dbReference>
<feature type="compositionally biased region" description="Polar residues" evidence="1">
    <location>
        <begin position="477"/>
        <end position="490"/>
    </location>
</feature>
<dbReference type="OrthoDB" id="3366922at2759"/>
<feature type="compositionally biased region" description="Basic and acidic residues" evidence="1">
    <location>
        <begin position="293"/>
        <end position="303"/>
    </location>
</feature>
<evidence type="ECO:0000313" key="3">
    <source>
        <dbReference type="Proteomes" id="UP000193218"/>
    </source>
</evidence>
<proteinExistence type="predicted"/>
<feature type="region of interest" description="Disordered" evidence="1">
    <location>
        <begin position="1029"/>
        <end position="1056"/>
    </location>
</feature>
<feature type="compositionally biased region" description="Low complexity" evidence="1">
    <location>
        <begin position="163"/>
        <end position="190"/>
    </location>
</feature>
<evidence type="ECO:0000256" key="1">
    <source>
        <dbReference type="SAM" id="MobiDB-lite"/>
    </source>
</evidence>
<feature type="compositionally biased region" description="Low complexity" evidence="1">
    <location>
        <begin position="251"/>
        <end position="263"/>
    </location>
</feature>